<reference evidence="6" key="2">
    <citation type="journal article" date="2021" name="Genome Biol. Evol.">
        <title>Developing a high-quality reference genome for a parasitic bivalve with doubly uniparental inheritance (Bivalvia: Unionida).</title>
        <authorList>
            <person name="Smith C.H."/>
        </authorList>
    </citation>
    <scope>NUCLEOTIDE SEQUENCE</scope>
    <source>
        <strain evidence="6">CHS0354</strain>
        <tissue evidence="6">Mantle</tissue>
    </source>
</reference>
<protein>
    <submittedName>
        <fullName evidence="6">Uncharacterized protein</fullName>
    </submittedName>
</protein>
<proteinExistence type="predicted"/>
<feature type="domain" description="HTH crp-type" evidence="5">
    <location>
        <begin position="85"/>
        <end position="158"/>
    </location>
</feature>
<dbReference type="GO" id="GO:0003677">
    <property type="term" value="F:DNA binding"/>
    <property type="evidence" value="ECO:0007669"/>
    <property type="project" value="UniProtKB-KW"/>
</dbReference>
<keyword evidence="1" id="KW-0805">Transcription regulation</keyword>
<dbReference type="SUPFAM" id="SSF51206">
    <property type="entry name" value="cAMP-binding domain-like"/>
    <property type="match status" value="1"/>
</dbReference>
<evidence type="ECO:0000259" key="4">
    <source>
        <dbReference type="PROSITE" id="PS50042"/>
    </source>
</evidence>
<name>A0AAE0T7I4_9BIVA</name>
<dbReference type="EMBL" id="JAEAOA010000085">
    <property type="protein sequence ID" value="KAK3604774.1"/>
    <property type="molecule type" value="Genomic_DNA"/>
</dbReference>
<organism evidence="6 7">
    <name type="scientific">Potamilus streckersoni</name>
    <dbReference type="NCBI Taxonomy" id="2493646"/>
    <lineage>
        <taxon>Eukaryota</taxon>
        <taxon>Metazoa</taxon>
        <taxon>Spiralia</taxon>
        <taxon>Lophotrochozoa</taxon>
        <taxon>Mollusca</taxon>
        <taxon>Bivalvia</taxon>
        <taxon>Autobranchia</taxon>
        <taxon>Heteroconchia</taxon>
        <taxon>Palaeoheterodonta</taxon>
        <taxon>Unionida</taxon>
        <taxon>Unionoidea</taxon>
        <taxon>Unionidae</taxon>
        <taxon>Ambleminae</taxon>
        <taxon>Lampsilini</taxon>
        <taxon>Potamilus</taxon>
    </lineage>
</organism>
<keyword evidence="7" id="KW-1185">Reference proteome</keyword>
<evidence type="ECO:0000256" key="1">
    <source>
        <dbReference type="ARBA" id="ARBA00023015"/>
    </source>
</evidence>
<reference evidence="6" key="3">
    <citation type="submission" date="2023-05" db="EMBL/GenBank/DDBJ databases">
        <authorList>
            <person name="Smith C.H."/>
        </authorList>
    </citation>
    <scope>NUCLEOTIDE SEQUENCE</scope>
    <source>
        <strain evidence="6">CHS0354</strain>
        <tissue evidence="6">Mantle</tissue>
    </source>
</reference>
<sequence length="166" mass="18297">MNKEGHEITLSMLSEADFFGELSAIDGMPRAATVVALSPTTVFHITGAKFKELILSEIKIANALLLVLAERLRKTDEHINSLWQNGAYGKVAAALIRIAEDFGTIKQGSVDITGIASHKNIASYAAVTRETCSRAFAMFEKEGFIIKTRNNVTLTDYQAFKNRFKI</sequence>
<dbReference type="InterPro" id="IPR036390">
    <property type="entry name" value="WH_DNA-bd_sf"/>
</dbReference>
<evidence type="ECO:0000259" key="5">
    <source>
        <dbReference type="PROSITE" id="PS51063"/>
    </source>
</evidence>
<dbReference type="SMART" id="SM00419">
    <property type="entry name" value="HTH_CRP"/>
    <property type="match status" value="1"/>
</dbReference>
<dbReference type="PANTHER" id="PTHR24567">
    <property type="entry name" value="CRP FAMILY TRANSCRIPTIONAL REGULATORY PROTEIN"/>
    <property type="match status" value="1"/>
</dbReference>
<dbReference type="AlphaFoldDB" id="A0AAE0T7I4"/>
<dbReference type="PANTHER" id="PTHR24567:SF74">
    <property type="entry name" value="HTH-TYPE TRANSCRIPTIONAL REGULATOR ARCR"/>
    <property type="match status" value="1"/>
</dbReference>
<evidence type="ECO:0000256" key="3">
    <source>
        <dbReference type="ARBA" id="ARBA00023163"/>
    </source>
</evidence>
<dbReference type="CDD" id="cd00038">
    <property type="entry name" value="CAP_ED"/>
    <property type="match status" value="1"/>
</dbReference>
<dbReference type="Proteomes" id="UP001195483">
    <property type="component" value="Unassembled WGS sequence"/>
</dbReference>
<feature type="domain" description="Cyclic nucleotide-binding" evidence="4">
    <location>
        <begin position="1"/>
        <end position="54"/>
    </location>
</feature>
<dbReference type="GO" id="GO:0005829">
    <property type="term" value="C:cytosol"/>
    <property type="evidence" value="ECO:0007669"/>
    <property type="project" value="TreeGrafter"/>
</dbReference>
<evidence type="ECO:0000313" key="7">
    <source>
        <dbReference type="Proteomes" id="UP001195483"/>
    </source>
</evidence>
<dbReference type="InterPro" id="IPR014710">
    <property type="entry name" value="RmlC-like_jellyroll"/>
</dbReference>
<dbReference type="Pfam" id="PF13545">
    <property type="entry name" value="HTH_Crp_2"/>
    <property type="match status" value="1"/>
</dbReference>
<dbReference type="SUPFAM" id="SSF46785">
    <property type="entry name" value="Winged helix' DNA-binding domain"/>
    <property type="match status" value="1"/>
</dbReference>
<dbReference type="InterPro" id="IPR036388">
    <property type="entry name" value="WH-like_DNA-bd_sf"/>
</dbReference>
<dbReference type="Pfam" id="PF00027">
    <property type="entry name" value="cNMP_binding"/>
    <property type="match status" value="1"/>
</dbReference>
<dbReference type="InterPro" id="IPR050397">
    <property type="entry name" value="Env_Response_Regulators"/>
</dbReference>
<evidence type="ECO:0000256" key="2">
    <source>
        <dbReference type="ARBA" id="ARBA00023125"/>
    </source>
</evidence>
<keyword evidence="3" id="KW-0804">Transcription</keyword>
<dbReference type="PROSITE" id="PS51063">
    <property type="entry name" value="HTH_CRP_2"/>
    <property type="match status" value="1"/>
</dbReference>
<dbReference type="InterPro" id="IPR012318">
    <property type="entry name" value="HTH_CRP"/>
</dbReference>
<evidence type="ECO:0000313" key="6">
    <source>
        <dbReference type="EMBL" id="KAK3604774.1"/>
    </source>
</evidence>
<dbReference type="PROSITE" id="PS50042">
    <property type="entry name" value="CNMP_BINDING_3"/>
    <property type="match status" value="1"/>
</dbReference>
<dbReference type="Gene3D" id="2.60.120.10">
    <property type="entry name" value="Jelly Rolls"/>
    <property type="match status" value="1"/>
</dbReference>
<dbReference type="InterPro" id="IPR018490">
    <property type="entry name" value="cNMP-bd_dom_sf"/>
</dbReference>
<gene>
    <name evidence="6" type="ORF">CHS0354_000432</name>
</gene>
<dbReference type="GO" id="GO:0003700">
    <property type="term" value="F:DNA-binding transcription factor activity"/>
    <property type="evidence" value="ECO:0007669"/>
    <property type="project" value="TreeGrafter"/>
</dbReference>
<accession>A0AAE0T7I4</accession>
<dbReference type="Gene3D" id="1.10.10.10">
    <property type="entry name" value="Winged helix-like DNA-binding domain superfamily/Winged helix DNA-binding domain"/>
    <property type="match status" value="1"/>
</dbReference>
<comment type="caution">
    <text evidence="6">The sequence shown here is derived from an EMBL/GenBank/DDBJ whole genome shotgun (WGS) entry which is preliminary data.</text>
</comment>
<keyword evidence="2" id="KW-0238">DNA-binding</keyword>
<dbReference type="InterPro" id="IPR000595">
    <property type="entry name" value="cNMP-bd_dom"/>
</dbReference>
<reference evidence="6" key="1">
    <citation type="journal article" date="2021" name="Genome Biol. Evol.">
        <title>A High-Quality Reference Genome for a Parasitic Bivalve with Doubly Uniparental Inheritance (Bivalvia: Unionida).</title>
        <authorList>
            <person name="Smith C.H."/>
        </authorList>
    </citation>
    <scope>NUCLEOTIDE SEQUENCE</scope>
    <source>
        <strain evidence="6">CHS0354</strain>
    </source>
</reference>